<evidence type="ECO:0000256" key="1">
    <source>
        <dbReference type="SAM" id="SignalP"/>
    </source>
</evidence>
<dbReference type="AlphaFoldDB" id="A0A5J5DBS1"/>
<keyword evidence="3" id="KW-1185">Reference proteome</keyword>
<protein>
    <submittedName>
        <fullName evidence="2">Uncharacterized protein</fullName>
    </submittedName>
</protein>
<keyword evidence="1" id="KW-0732">Signal</keyword>
<organism evidence="2 3">
    <name type="scientific">Etheostoma spectabile</name>
    <name type="common">orangethroat darter</name>
    <dbReference type="NCBI Taxonomy" id="54343"/>
    <lineage>
        <taxon>Eukaryota</taxon>
        <taxon>Metazoa</taxon>
        <taxon>Chordata</taxon>
        <taxon>Craniata</taxon>
        <taxon>Vertebrata</taxon>
        <taxon>Euteleostomi</taxon>
        <taxon>Actinopterygii</taxon>
        <taxon>Neopterygii</taxon>
        <taxon>Teleostei</taxon>
        <taxon>Neoteleostei</taxon>
        <taxon>Acanthomorphata</taxon>
        <taxon>Eupercaria</taxon>
        <taxon>Perciformes</taxon>
        <taxon>Percoidei</taxon>
        <taxon>Percidae</taxon>
        <taxon>Etheostomatinae</taxon>
        <taxon>Etheostoma</taxon>
    </lineage>
</organism>
<accession>A0A5J5DBS1</accession>
<evidence type="ECO:0000313" key="2">
    <source>
        <dbReference type="EMBL" id="KAA8590440.1"/>
    </source>
</evidence>
<name>A0A5J5DBS1_9PERO</name>
<comment type="caution">
    <text evidence="2">The sequence shown here is derived from an EMBL/GenBank/DDBJ whole genome shotgun (WGS) entry which is preliminary data.</text>
</comment>
<dbReference type="EMBL" id="VOFY01000008">
    <property type="protein sequence ID" value="KAA8590440.1"/>
    <property type="molecule type" value="Genomic_DNA"/>
</dbReference>
<sequence>MTMILAVSFNCVMSVVTAVSQEFLEQSRLPESRCCLVLTRLVFWTVQQRWSMANMGKREESRQKKNEKDRQTLISCENTGLSLFCSPEEDAQDVGYEQHQADSGGEALAAAAPLDVLVLWHIGQGPPKHHEAGRHPGQQRPRALHVLLHNHL</sequence>
<feature type="chain" id="PRO_5023847295" evidence="1">
    <location>
        <begin position="19"/>
        <end position="152"/>
    </location>
</feature>
<evidence type="ECO:0000313" key="3">
    <source>
        <dbReference type="Proteomes" id="UP000327493"/>
    </source>
</evidence>
<proteinExistence type="predicted"/>
<feature type="signal peptide" evidence="1">
    <location>
        <begin position="1"/>
        <end position="18"/>
    </location>
</feature>
<dbReference type="Proteomes" id="UP000327493">
    <property type="component" value="Chromosome 8"/>
</dbReference>
<gene>
    <name evidence="2" type="ORF">FQN60_014374</name>
</gene>
<reference evidence="2 3" key="1">
    <citation type="submission" date="2019-08" db="EMBL/GenBank/DDBJ databases">
        <title>A chromosome-level genome assembly, high-density linkage maps, and genome scans reveal the genomic architecture of hybrid incompatibilities underlying speciation via character displacement in darters (Percidae: Etheostominae).</title>
        <authorList>
            <person name="Moran R.L."/>
            <person name="Catchen J.M."/>
            <person name="Fuller R.C."/>
        </authorList>
    </citation>
    <scope>NUCLEOTIDE SEQUENCE [LARGE SCALE GENOMIC DNA]</scope>
    <source>
        <strain evidence="2">EspeVRDwgs_2016</strain>
        <tissue evidence="2">Muscle</tissue>
    </source>
</reference>